<keyword evidence="4 5" id="KW-0408">Iron</keyword>
<dbReference type="InterPro" id="IPR036396">
    <property type="entry name" value="Cyt_P450_sf"/>
</dbReference>
<evidence type="ECO:0000256" key="4">
    <source>
        <dbReference type="ARBA" id="ARBA00023004"/>
    </source>
</evidence>
<feature type="transmembrane region" description="Helical" evidence="7">
    <location>
        <begin position="6"/>
        <end position="28"/>
    </location>
</feature>
<comment type="similarity">
    <text evidence="2">Belongs to the cytochrome P450 family.</text>
</comment>
<dbReference type="GO" id="GO:0016705">
    <property type="term" value="F:oxidoreductase activity, acting on paired donors, with incorporation or reduction of molecular oxygen"/>
    <property type="evidence" value="ECO:0007669"/>
    <property type="project" value="InterPro"/>
</dbReference>
<dbReference type="PANTHER" id="PTHR24305">
    <property type="entry name" value="CYTOCHROME P450"/>
    <property type="match status" value="1"/>
</dbReference>
<keyword evidence="9" id="KW-1185">Reference proteome</keyword>
<dbReference type="AlphaFoldDB" id="A0A9P4IMG3"/>
<dbReference type="GO" id="GO:0020037">
    <property type="term" value="F:heme binding"/>
    <property type="evidence" value="ECO:0007669"/>
    <property type="project" value="InterPro"/>
</dbReference>
<organism evidence="8 9">
    <name type="scientific">Rhizodiscina lignyota</name>
    <dbReference type="NCBI Taxonomy" id="1504668"/>
    <lineage>
        <taxon>Eukaryota</taxon>
        <taxon>Fungi</taxon>
        <taxon>Dikarya</taxon>
        <taxon>Ascomycota</taxon>
        <taxon>Pezizomycotina</taxon>
        <taxon>Dothideomycetes</taxon>
        <taxon>Pleosporomycetidae</taxon>
        <taxon>Aulographales</taxon>
        <taxon>Rhizodiscinaceae</taxon>
        <taxon>Rhizodiscina</taxon>
    </lineage>
</organism>
<evidence type="ECO:0000313" key="9">
    <source>
        <dbReference type="Proteomes" id="UP000799772"/>
    </source>
</evidence>
<dbReference type="PRINTS" id="PR00465">
    <property type="entry name" value="EP450IV"/>
</dbReference>
<feature type="binding site" description="axial binding residue" evidence="5">
    <location>
        <position position="463"/>
    </location>
    <ligand>
        <name>heme</name>
        <dbReference type="ChEBI" id="CHEBI:30413"/>
    </ligand>
    <ligandPart>
        <name>Fe</name>
        <dbReference type="ChEBI" id="CHEBI:18248"/>
    </ligandPart>
</feature>
<dbReference type="PANTHER" id="PTHR24305:SF232">
    <property type="entry name" value="P450, PUTATIVE (EUROFUNG)-RELATED"/>
    <property type="match status" value="1"/>
</dbReference>
<name>A0A9P4IMG3_9PEZI</name>
<dbReference type="GO" id="GO:0004497">
    <property type="term" value="F:monooxygenase activity"/>
    <property type="evidence" value="ECO:0007669"/>
    <property type="project" value="InterPro"/>
</dbReference>
<dbReference type="Proteomes" id="UP000799772">
    <property type="component" value="Unassembled WGS sequence"/>
</dbReference>
<keyword evidence="3 5" id="KW-0479">Metal-binding</keyword>
<evidence type="ECO:0000256" key="1">
    <source>
        <dbReference type="ARBA" id="ARBA00001971"/>
    </source>
</evidence>
<evidence type="ECO:0000313" key="8">
    <source>
        <dbReference type="EMBL" id="KAF2102472.1"/>
    </source>
</evidence>
<comment type="cofactor">
    <cofactor evidence="1 5">
        <name>heme</name>
        <dbReference type="ChEBI" id="CHEBI:30413"/>
    </cofactor>
</comment>
<accession>A0A9P4IMG3</accession>
<evidence type="ECO:0000256" key="2">
    <source>
        <dbReference type="ARBA" id="ARBA00010617"/>
    </source>
</evidence>
<proteinExistence type="inferred from homology"/>
<dbReference type="SUPFAM" id="SSF48264">
    <property type="entry name" value="Cytochrome P450"/>
    <property type="match status" value="1"/>
</dbReference>
<dbReference type="Pfam" id="PF00067">
    <property type="entry name" value="p450"/>
    <property type="match status" value="1"/>
</dbReference>
<dbReference type="Gene3D" id="1.10.630.10">
    <property type="entry name" value="Cytochrome P450"/>
    <property type="match status" value="1"/>
</dbReference>
<evidence type="ECO:0000256" key="5">
    <source>
        <dbReference type="PIRSR" id="PIRSR602403-1"/>
    </source>
</evidence>
<dbReference type="OrthoDB" id="3934656at2759"/>
<dbReference type="InterPro" id="IPR002403">
    <property type="entry name" value="Cyt_P450_E_grp-IV"/>
</dbReference>
<keyword evidence="7" id="KW-0472">Membrane</keyword>
<gene>
    <name evidence="8" type="ORF">NA57DRAFT_32671</name>
</gene>
<sequence>MIIEEVLGAVLDNWFLVPIFLVSFYVLYNRYGYGLNRYPGPFLASVTDLWQVYAASNYGRHFLIDLHEKYGDIVRIAPNKLSFANPTAIKDMLGPGKDFRKSGFYYVSAATAKGRASPSLFSTLDKDYHDRIKRCVNQAFSTTSLVNYEPYVNHVITLFLEQMHARFANKPGSEGIFNLVRWLHFYALDVIGEVVYGKSYGFLESGTDVGNMAADTQDMLDYAYLAGQAPWVDRLFKKNPITMWLTRRGFIGSHINPAVASAMKAQSARGLGDAKPEEKDLENAKDDGSHEDLMDQFIKAKHEHPDMLGDREILMLGISMVLAGSDTTAWTLSAFFYYVLRTPGVYSKLVKEIRDAGATGLFPYTQTQKMPYLDACIKETFRMHPAGRFGSERVVPREGATICDEHIPGGSVVVINAWPIHRRRDIWGDDVETFRPERWLENEERAKRMYSMLSQFGHGNFICIGKNISLLEMYKVTAATLNEFDVELVDPEREWKLLAGNFVRPDRVDVRIRRRQK</sequence>
<evidence type="ECO:0000256" key="7">
    <source>
        <dbReference type="SAM" id="Phobius"/>
    </source>
</evidence>
<evidence type="ECO:0000256" key="6">
    <source>
        <dbReference type="SAM" id="MobiDB-lite"/>
    </source>
</evidence>
<protein>
    <submittedName>
        <fullName evidence="8">Cytochrome P450</fullName>
    </submittedName>
</protein>
<dbReference type="InterPro" id="IPR050121">
    <property type="entry name" value="Cytochrome_P450_monoxygenase"/>
</dbReference>
<keyword evidence="7" id="KW-1133">Transmembrane helix</keyword>
<feature type="compositionally biased region" description="Basic and acidic residues" evidence="6">
    <location>
        <begin position="272"/>
        <end position="288"/>
    </location>
</feature>
<dbReference type="EMBL" id="ML978122">
    <property type="protein sequence ID" value="KAF2102472.1"/>
    <property type="molecule type" value="Genomic_DNA"/>
</dbReference>
<reference evidence="8" key="1">
    <citation type="journal article" date="2020" name="Stud. Mycol.">
        <title>101 Dothideomycetes genomes: a test case for predicting lifestyles and emergence of pathogens.</title>
        <authorList>
            <person name="Haridas S."/>
            <person name="Albert R."/>
            <person name="Binder M."/>
            <person name="Bloem J."/>
            <person name="Labutti K."/>
            <person name="Salamov A."/>
            <person name="Andreopoulos B."/>
            <person name="Baker S."/>
            <person name="Barry K."/>
            <person name="Bills G."/>
            <person name="Bluhm B."/>
            <person name="Cannon C."/>
            <person name="Castanera R."/>
            <person name="Culley D."/>
            <person name="Daum C."/>
            <person name="Ezra D."/>
            <person name="Gonzalez J."/>
            <person name="Henrissat B."/>
            <person name="Kuo A."/>
            <person name="Liang C."/>
            <person name="Lipzen A."/>
            <person name="Lutzoni F."/>
            <person name="Magnuson J."/>
            <person name="Mondo S."/>
            <person name="Nolan M."/>
            <person name="Ohm R."/>
            <person name="Pangilinan J."/>
            <person name="Park H.-J."/>
            <person name="Ramirez L."/>
            <person name="Alfaro M."/>
            <person name="Sun H."/>
            <person name="Tritt A."/>
            <person name="Yoshinaga Y."/>
            <person name="Zwiers L.-H."/>
            <person name="Turgeon B."/>
            <person name="Goodwin S."/>
            <person name="Spatafora J."/>
            <person name="Crous P."/>
            <person name="Grigoriev I."/>
        </authorList>
    </citation>
    <scope>NUCLEOTIDE SEQUENCE</scope>
    <source>
        <strain evidence="8">CBS 133067</strain>
    </source>
</reference>
<feature type="region of interest" description="Disordered" evidence="6">
    <location>
        <begin position="269"/>
        <end position="288"/>
    </location>
</feature>
<comment type="caution">
    <text evidence="8">The sequence shown here is derived from an EMBL/GenBank/DDBJ whole genome shotgun (WGS) entry which is preliminary data.</text>
</comment>
<dbReference type="InterPro" id="IPR001128">
    <property type="entry name" value="Cyt_P450"/>
</dbReference>
<evidence type="ECO:0000256" key="3">
    <source>
        <dbReference type="ARBA" id="ARBA00022723"/>
    </source>
</evidence>
<dbReference type="GO" id="GO:0005506">
    <property type="term" value="F:iron ion binding"/>
    <property type="evidence" value="ECO:0007669"/>
    <property type="project" value="InterPro"/>
</dbReference>
<dbReference type="PRINTS" id="PR00385">
    <property type="entry name" value="P450"/>
</dbReference>
<keyword evidence="7" id="KW-0812">Transmembrane</keyword>
<keyword evidence="5" id="KW-0349">Heme</keyword>
<dbReference type="CDD" id="cd11060">
    <property type="entry name" value="CYP57A1-like"/>
    <property type="match status" value="1"/>
</dbReference>